<organism evidence="4 5">
    <name type="scientific">Cereibacter sphaeroides</name>
    <name type="common">Rhodobacter sphaeroides</name>
    <dbReference type="NCBI Taxonomy" id="1063"/>
    <lineage>
        <taxon>Bacteria</taxon>
        <taxon>Pseudomonadati</taxon>
        <taxon>Pseudomonadota</taxon>
        <taxon>Alphaproteobacteria</taxon>
        <taxon>Rhodobacterales</taxon>
        <taxon>Paracoccaceae</taxon>
        <taxon>Cereibacter</taxon>
    </lineage>
</organism>
<feature type="domain" description="Gfo/Idh/MocA-like oxidoreductase N-terminal" evidence="2">
    <location>
        <begin position="37"/>
        <end position="153"/>
    </location>
</feature>
<dbReference type="GO" id="GO:0016491">
    <property type="term" value="F:oxidoreductase activity"/>
    <property type="evidence" value="ECO:0007669"/>
    <property type="project" value="UniProtKB-KW"/>
</dbReference>
<dbReference type="GO" id="GO:0000166">
    <property type="term" value="F:nucleotide binding"/>
    <property type="evidence" value="ECO:0007669"/>
    <property type="project" value="InterPro"/>
</dbReference>
<evidence type="ECO:0000256" key="1">
    <source>
        <dbReference type="ARBA" id="ARBA00023002"/>
    </source>
</evidence>
<dbReference type="InterPro" id="IPR000683">
    <property type="entry name" value="Gfo/Idh/MocA-like_OxRdtase_N"/>
</dbReference>
<dbReference type="Gene3D" id="3.40.50.720">
    <property type="entry name" value="NAD(P)-binding Rossmann-like Domain"/>
    <property type="match status" value="1"/>
</dbReference>
<dbReference type="Pfam" id="PF22725">
    <property type="entry name" value="GFO_IDH_MocA_C3"/>
    <property type="match status" value="1"/>
</dbReference>
<feature type="domain" description="GFO/IDH/MocA-like oxidoreductase" evidence="3">
    <location>
        <begin position="161"/>
        <end position="284"/>
    </location>
</feature>
<comment type="caution">
    <text evidence="4">The sequence shown here is derived from an EMBL/GenBank/DDBJ whole genome shotgun (WGS) entry which is preliminary data.</text>
</comment>
<dbReference type="Proteomes" id="UP000248975">
    <property type="component" value="Unassembled WGS sequence"/>
</dbReference>
<dbReference type="InterPro" id="IPR050463">
    <property type="entry name" value="Gfo/Idh/MocA_oxidrdct_glycsds"/>
</dbReference>
<evidence type="ECO:0000313" key="4">
    <source>
        <dbReference type="EMBL" id="PZQ94862.1"/>
    </source>
</evidence>
<dbReference type="AlphaFoldDB" id="A0A2W5S190"/>
<dbReference type="SUPFAM" id="SSF51735">
    <property type="entry name" value="NAD(P)-binding Rossmann-fold domains"/>
    <property type="match status" value="1"/>
</dbReference>
<evidence type="ECO:0000313" key="5">
    <source>
        <dbReference type="Proteomes" id="UP000248975"/>
    </source>
</evidence>
<dbReference type="PANTHER" id="PTHR43818">
    <property type="entry name" value="BCDNA.GH03377"/>
    <property type="match status" value="1"/>
</dbReference>
<keyword evidence="1" id="KW-0560">Oxidoreductase</keyword>
<evidence type="ECO:0000259" key="3">
    <source>
        <dbReference type="Pfam" id="PF22725"/>
    </source>
</evidence>
<dbReference type="InterPro" id="IPR036291">
    <property type="entry name" value="NAD(P)-bd_dom_sf"/>
</dbReference>
<proteinExistence type="predicted"/>
<accession>A0A2W5S190</accession>
<gene>
    <name evidence="4" type="ORF">DI533_21000</name>
</gene>
<sequence length="390" mass="42871">MRPACPIRPIRPSPAACARQFSIISAKGVPHLQKKLRLAVVGLGKMGLSHFSIANAHPRTDVVVCDASGFMLDGIAKYSGRPAYKDFDEMLAKEQIDAMIVATPSRLHAPMVRKALEKGIHVFCEKPFCLDWRESEALTALAAEKGLISQVGYHYRYVGAFQEMKRLVEAGAIGQITHVLAEAYGPVVLRPKGTTWRTDRAEGGGCLYDYAAHPINLLNWYFGEASGASGTLLNSIFSADTDDEVYSTLLWESGLSAHVSVNWSDESYRKMSTKITMTGTNGRLYADRQECQLYLREAVPGLSGYNKGWNVRYTTELTEEVGFYLRGEEYSAQIDAFVAAILDGGSTVNDFASATATDKTIALMLADRDAAPTRSRATPMVARKKSWFGR</sequence>
<protein>
    <submittedName>
        <fullName evidence="4">Oxidoreductase</fullName>
    </submittedName>
</protein>
<dbReference type="EMBL" id="QFQS01000012">
    <property type="protein sequence ID" value="PZQ94862.1"/>
    <property type="molecule type" value="Genomic_DNA"/>
</dbReference>
<dbReference type="InterPro" id="IPR055170">
    <property type="entry name" value="GFO_IDH_MocA-like_dom"/>
</dbReference>
<reference evidence="4 5" key="1">
    <citation type="submission" date="2017-08" db="EMBL/GenBank/DDBJ databases">
        <title>Infants hospitalized years apart are colonized by the same room-sourced microbial strains.</title>
        <authorList>
            <person name="Brooks B."/>
            <person name="Olm M.R."/>
            <person name="Firek B.A."/>
            <person name="Baker R."/>
            <person name="Thomas B.C."/>
            <person name="Morowitz M.J."/>
            <person name="Banfield J.F."/>
        </authorList>
    </citation>
    <scope>NUCLEOTIDE SEQUENCE [LARGE SCALE GENOMIC DNA]</scope>
    <source>
        <strain evidence="4">S2_003_000_R2_11</strain>
    </source>
</reference>
<evidence type="ECO:0000259" key="2">
    <source>
        <dbReference type="Pfam" id="PF01408"/>
    </source>
</evidence>
<dbReference type="PANTHER" id="PTHR43818:SF11">
    <property type="entry name" value="BCDNA.GH03377"/>
    <property type="match status" value="1"/>
</dbReference>
<name>A0A2W5S190_CERSP</name>
<dbReference type="SUPFAM" id="SSF55347">
    <property type="entry name" value="Glyceraldehyde-3-phosphate dehydrogenase-like, C-terminal domain"/>
    <property type="match status" value="1"/>
</dbReference>
<dbReference type="Gene3D" id="3.30.360.10">
    <property type="entry name" value="Dihydrodipicolinate Reductase, domain 2"/>
    <property type="match status" value="1"/>
</dbReference>
<dbReference type="Pfam" id="PF01408">
    <property type="entry name" value="GFO_IDH_MocA"/>
    <property type="match status" value="1"/>
</dbReference>